<feature type="compositionally biased region" description="Basic and acidic residues" evidence="2">
    <location>
        <begin position="789"/>
        <end position="799"/>
    </location>
</feature>
<feature type="compositionally biased region" description="Polar residues" evidence="2">
    <location>
        <begin position="760"/>
        <end position="769"/>
    </location>
</feature>
<evidence type="ECO:0000313" key="3">
    <source>
        <dbReference type="EMBL" id="GFG34738.1"/>
    </source>
</evidence>
<evidence type="ECO:0000256" key="2">
    <source>
        <dbReference type="SAM" id="MobiDB-lite"/>
    </source>
</evidence>
<feature type="compositionally biased region" description="Low complexity" evidence="2">
    <location>
        <begin position="816"/>
        <end position="837"/>
    </location>
</feature>
<feature type="compositionally biased region" description="Polar residues" evidence="2">
    <location>
        <begin position="931"/>
        <end position="955"/>
    </location>
</feature>
<dbReference type="OrthoDB" id="1684102at2759"/>
<dbReference type="EMBL" id="BLKM01005568">
    <property type="protein sequence ID" value="GFG34738.1"/>
    <property type="molecule type" value="Genomic_DNA"/>
</dbReference>
<feature type="compositionally biased region" description="Polar residues" evidence="2">
    <location>
        <begin position="880"/>
        <end position="891"/>
    </location>
</feature>
<organism evidence="3 4">
    <name type="scientific">Coptotermes formosanus</name>
    <name type="common">Formosan subterranean termite</name>
    <dbReference type="NCBI Taxonomy" id="36987"/>
    <lineage>
        <taxon>Eukaryota</taxon>
        <taxon>Metazoa</taxon>
        <taxon>Ecdysozoa</taxon>
        <taxon>Arthropoda</taxon>
        <taxon>Hexapoda</taxon>
        <taxon>Insecta</taxon>
        <taxon>Pterygota</taxon>
        <taxon>Neoptera</taxon>
        <taxon>Polyneoptera</taxon>
        <taxon>Dictyoptera</taxon>
        <taxon>Blattodea</taxon>
        <taxon>Blattoidea</taxon>
        <taxon>Termitoidae</taxon>
        <taxon>Rhinotermitidae</taxon>
        <taxon>Coptotermes</taxon>
    </lineage>
</organism>
<feature type="compositionally biased region" description="Low complexity" evidence="2">
    <location>
        <begin position="93"/>
        <end position="109"/>
    </location>
</feature>
<accession>A0A6L2PVS3</accession>
<gene>
    <name evidence="3" type="ORF">Cfor_02759</name>
</gene>
<dbReference type="InParanoid" id="A0A6L2PVS3"/>
<feature type="coiled-coil region" evidence="1">
    <location>
        <begin position="343"/>
        <end position="405"/>
    </location>
</feature>
<feature type="compositionally biased region" description="Low complexity" evidence="2">
    <location>
        <begin position="859"/>
        <end position="872"/>
    </location>
</feature>
<dbReference type="FunCoup" id="A0A6L2PVS3">
    <property type="interactions" value="27"/>
</dbReference>
<feature type="region of interest" description="Disordered" evidence="2">
    <location>
        <begin position="93"/>
        <end position="221"/>
    </location>
</feature>
<feature type="compositionally biased region" description="Polar residues" evidence="2">
    <location>
        <begin position="779"/>
        <end position="788"/>
    </location>
</feature>
<keyword evidence="1" id="KW-0175">Coiled coil</keyword>
<feature type="coiled-coil region" evidence="1">
    <location>
        <begin position="625"/>
        <end position="662"/>
    </location>
</feature>
<feature type="compositionally biased region" description="Polar residues" evidence="2">
    <location>
        <begin position="489"/>
        <end position="514"/>
    </location>
</feature>
<evidence type="ECO:0000256" key="1">
    <source>
        <dbReference type="SAM" id="Coils"/>
    </source>
</evidence>
<feature type="region of interest" description="Disordered" evidence="2">
    <location>
        <begin position="449"/>
        <end position="514"/>
    </location>
</feature>
<evidence type="ECO:0000313" key="4">
    <source>
        <dbReference type="Proteomes" id="UP000502823"/>
    </source>
</evidence>
<feature type="compositionally biased region" description="Polar residues" evidence="2">
    <location>
        <begin position="141"/>
        <end position="171"/>
    </location>
</feature>
<feature type="compositionally biased region" description="Basic and acidic residues" evidence="2">
    <location>
        <begin position="892"/>
        <end position="904"/>
    </location>
</feature>
<feature type="compositionally biased region" description="Polar residues" evidence="2">
    <location>
        <begin position="184"/>
        <end position="194"/>
    </location>
</feature>
<name>A0A6L2PVS3_COPFO</name>
<feature type="compositionally biased region" description="Low complexity" evidence="2">
    <location>
        <begin position="173"/>
        <end position="183"/>
    </location>
</feature>
<proteinExistence type="predicted"/>
<dbReference type="AlphaFoldDB" id="A0A6L2PVS3"/>
<protein>
    <submittedName>
        <fullName evidence="3">Uncharacterized protein</fullName>
    </submittedName>
</protein>
<feature type="region of interest" description="Disordered" evidence="2">
    <location>
        <begin position="694"/>
        <end position="966"/>
    </location>
</feature>
<sequence length="1124" mass="122045">MAAFGISVSCERLKMLLSVFQVPDSGGAPPGMDCMPLQRSPGPFHYLIHEQAKSLVALQELQNEVGALLEFRDLVMETFPHLRNKMVAGITSSNVSQTSSSQSSGTSNIPIPLTSSRREWEPGIRVRRKIQSHTSAKDSEISVSSLASNRGRSSKTSAVHTQQPKSGEGINSGSGTSSAGSSAVQDSGFGTETSSSKEHCHSTTTGPVVVHKSATTTPSPAVLDEAEDELWNLLDVIHRKGTKLREDVEYLQQRFQVSNRLGILGHQEGDEIHRRRSLGDIEQQLTYESGRMCTLDDTEGRFRHLKTGRSRKSLLGIDEASLHDGHLLGKLDSNREAKSEVELRSVQRERDLLLDKVAEMEAETLASRARAAQLQTELGCLIEAKRDLEEQLRAAVSQKSELNNRIHHLHLQFVSGNKNGGTSSSGPPLSDTTARKMLLVPGAKKPVFVNQERLRSASSSQADQGRGPSPGRGQSCFAPVPITSRRFSEGSTSIKSPVEKNSTSPNLSSHLQDAVTSLSRQELASDVGRVESEVLLARSGEDRLTDAVDSERPRFKLGTLDGIVSSPSRIASSACEVTPDPHIVAAILQEFSAIELQRHLLTTSVENKALHQRLARTVKSHVDVVEQLEKMKDENDDLKFQLEEKTIELEGTRARVRVLERLQQKACQDAATLLPPEASSNTILPLLALPMPADDNIHHSSSTESAHDHTTGVQSEDGISDQGEVKKTPELQQMSPRRRPSKIPLPGTKSSCAPKPPSGKSASVSSRNRGSPPLKGRTDSNSSLSGRSTIRESSWKNRSESNSSLTGGGKNRESPNGGRNSSLLGRNNSRDSLNSSSKSRDYFTTSTGKTRGGDSLTGKKSSGDSISSSVSKSRTDTHSHQNSFSSNVSGSNRRESLSSAKGKDSSFSSSVGRKGLHQQTSASTRMGRGGSNNLNINQRIGNSNLNEQGDQNSKESGAPDLDITGTCLSLESPTEQQDDTYPDSLNHLSFEESGLATSKLSANIIMYTSSVTPEHHNSVYKTSENQAFPWHFSSSEYFDSINNSGSSVFQNSSILRSFSFYQDQYLQSSVQHEGLAECDSLEREAVEVEVSNTVAATNSVDGDFIVNSASSRNLWMKVDHPTEW</sequence>
<dbReference type="Proteomes" id="UP000502823">
    <property type="component" value="Unassembled WGS sequence"/>
</dbReference>
<comment type="caution">
    <text evidence="3">The sequence shown here is derived from an EMBL/GenBank/DDBJ whole genome shotgun (WGS) entry which is preliminary data.</text>
</comment>
<reference evidence="4" key="1">
    <citation type="submission" date="2020-01" db="EMBL/GenBank/DDBJ databases">
        <title>Draft genome sequence of the Termite Coptotermes fromosanus.</title>
        <authorList>
            <person name="Itakura S."/>
            <person name="Yosikawa Y."/>
            <person name="Umezawa K."/>
        </authorList>
    </citation>
    <scope>NUCLEOTIDE SEQUENCE [LARGE SCALE GENOMIC DNA]</scope>
</reference>
<keyword evidence="4" id="KW-1185">Reference proteome</keyword>